<evidence type="ECO:0000256" key="9">
    <source>
        <dbReference type="ARBA" id="ARBA00023179"/>
    </source>
</evidence>
<dbReference type="GO" id="GO:0016459">
    <property type="term" value="C:myosin complex"/>
    <property type="evidence" value="ECO:0007669"/>
    <property type="project" value="UniProtKB-KW"/>
</dbReference>
<reference evidence="13 14" key="1">
    <citation type="submission" date="2019-01" db="EMBL/GenBank/DDBJ databases">
        <title>Draft Genome and Complete Hox-Cluster Characterization of the Sterlet Sturgeon (Acipenser ruthenus).</title>
        <authorList>
            <person name="Wei Q."/>
        </authorList>
    </citation>
    <scope>NUCLEOTIDE SEQUENCE [LARGE SCALE GENOMIC DNA]</scope>
    <source>
        <strain evidence="13">WHYD16114868_AA</strain>
        <tissue evidence="13">Blood</tissue>
    </source>
</reference>
<keyword evidence="4" id="KW-0547">Nucleotide-binding</keyword>
<keyword evidence="9" id="KW-0514">Muscle protein</keyword>
<keyword evidence="10" id="KW-0009">Actin-binding</keyword>
<evidence type="ECO:0000259" key="12">
    <source>
        <dbReference type="Pfam" id="PF01576"/>
    </source>
</evidence>
<keyword evidence="2" id="KW-0787">Thick filament</keyword>
<organism evidence="13 14">
    <name type="scientific">Acipenser ruthenus</name>
    <name type="common">Sterlet sturgeon</name>
    <dbReference type="NCBI Taxonomy" id="7906"/>
    <lineage>
        <taxon>Eukaryota</taxon>
        <taxon>Metazoa</taxon>
        <taxon>Chordata</taxon>
        <taxon>Craniata</taxon>
        <taxon>Vertebrata</taxon>
        <taxon>Euteleostomi</taxon>
        <taxon>Actinopterygii</taxon>
        <taxon>Chondrostei</taxon>
        <taxon>Acipenseriformes</taxon>
        <taxon>Acipenseridae</taxon>
        <taxon>Acipenser</taxon>
    </lineage>
</organism>
<evidence type="ECO:0000256" key="1">
    <source>
        <dbReference type="ARBA" id="ARBA00004657"/>
    </source>
</evidence>
<dbReference type="FunFam" id="1.20.5.370:FF:000003">
    <property type="entry name" value="Myosin heavy chain"/>
    <property type="match status" value="1"/>
</dbReference>
<dbReference type="FunFam" id="1.20.5.370:FF:000001">
    <property type="entry name" value="Myosin heavy chain"/>
    <property type="match status" value="1"/>
</dbReference>
<gene>
    <name evidence="13" type="ORF">EOD39_13795</name>
</gene>
<evidence type="ECO:0000256" key="3">
    <source>
        <dbReference type="ARBA" id="ARBA00022490"/>
    </source>
</evidence>
<dbReference type="EMBL" id="SCEB01000880">
    <property type="protein sequence ID" value="RXM97932.1"/>
    <property type="molecule type" value="Genomic_DNA"/>
</dbReference>
<evidence type="ECO:0000313" key="14">
    <source>
        <dbReference type="Proteomes" id="UP000289886"/>
    </source>
</evidence>
<dbReference type="GO" id="GO:0003779">
    <property type="term" value="F:actin binding"/>
    <property type="evidence" value="ECO:0007669"/>
    <property type="project" value="UniProtKB-KW"/>
</dbReference>
<dbReference type="GO" id="GO:0030016">
    <property type="term" value="C:myofibril"/>
    <property type="evidence" value="ECO:0007669"/>
    <property type="project" value="UniProtKB-SubCell"/>
</dbReference>
<feature type="coiled-coil region" evidence="11">
    <location>
        <begin position="2"/>
        <end position="176"/>
    </location>
</feature>
<dbReference type="InterPro" id="IPR002928">
    <property type="entry name" value="Myosin_tail"/>
</dbReference>
<dbReference type="FunFam" id="1.20.5.370:FF:000002">
    <property type="entry name" value="Myosin heavy chain"/>
    <property type="match status" value="1"/>
</dbReference>
<keyword evidence="8" id="KW-0505">Motor protein</keyword>
<feature type="domain" description="Myosin tail" evidence="12">
    <location>
        <begin position="3"/>
        <end position="190"/>
    </location>
</feature>
<evidence type="ECO:0000256" key="10">
    <source>
        <dbReference type="ARBA" id="ARBA00023203"/>
    </source>
</evidence>
<keyword evidence="5" id="KW-0067">ATP-binding</keyword>
<dbReference type="AlphaFoldDB" id="A0A662YND9"/>
<keyword evidence="14" id="KW-1185">Reference proteome</keyword>
<comment type="caution">
    <text evidence="13">The sequence shown here is derived from an EMBL/GenBank/DDBJ whole genome shotgun (WGS) entry which is preliminary data.</text>
</comment>
<dbReference type="GO" id="GO:0032982">
    <property type="term" value="C:myosin filament"/>
    <property type="evidence" value="ECO:0007669"/>
    <property type="project" value="UniProtKB-KW"/>
</dbReference>
<proteinExistence type="predicted"/>
<dbReference type="InterPro" id="IPR014751">
    <property type="entry name" value="XRCC4-like_C"/>
</dbReference>
<keyword evidence="3" id="KW-0963">Cytoplasm</keyword>
<evidence type="ECO:0000256" key="4">
    <source>
        <dbReference type="ARBA" id="ARBA00022741"/>
    </source>
</evidence>
<keyword evidence="7" id="KW-0518">Myosin</keyword>
<dbReference type="GO" id="GO:0005524">
    <property type="term" value="F:ATP binding"/>
    <property type="evidence" value="ECO:0007669"/>
    <property type="project" value="UniProtKB-KW"/>
</dbReference>
<keyword evidence="6 11" id="KW-0175">Coiled coil</keyword>
<evidence type="ECO:0000256" key="6">
    <source>
        <dbReference type="ARBA" id="ARBA00023054"/>
    </source>
</evidence>
<comment type="subcellular location">
    <subcellularLocation>
        <location evidence="1">Cytoplasm</location>
        <location evidence="1">Myofibril</location>
    </subcellularLocation>
</comment>
<evidence type="ECO:0000313" key="13">
    <source>
        <dbReference type="EMBL" id="RXM97932.1"/>
    </source>
</evidence>
<evidence type="ECO:0000256" key="2">
    <source>
        <dbReference type="ARBA" id="ARBA00022433"/>
    </source>
</evidence>
<dbReference type="Pfam" id="PF01576">
    <property type="entry name" value="Myosin_tail_1"/>
    <property type="match status" value="1"/>
</dbReference>
<evidence type="ECO:0000256" key="5">
    <source>
        <dbReference type="ARBA" id="ARBA00022840"/>
    </source>
</evidence>
<evidence type="ECO:0000256" key="8">
    <source>
        <dbReference type="ARBA" id="ARBA00023175"/>
    </source>
</evidence>
<evidence type="ECO:0000256" key="11">
    <source>
        <dbReference type="SAM" id="Coils"/>
    </source>
</evidence>
<name>A0A662YND9_ACIRT</name>
<protein>
    <submittedName>
        <fullName evidence="13">Myosin heavy chain, fast skeletal muscle</fullName>
    </submittedName>
</protein>
<accession>A0A662YND9</accession>
<sequence>MKDEMEIQLSQANRQAAEAQKQLRNFQGHHKEAILQLDDAIRGQEDMKEQLAMLECRNTLMQTENEELRAALEQAVRGRKVAEQELLDASERNTSIINTKKKLESDISQVRGEVDDTIQEARNAEEKAKKAITDAAMMAEELKKEQDTSAHLERMKKNLDVTVKDLQHRLEEAEQLAMKGGKKQLQKLELGCVSWGMNLKLSKDVVLIPLKVPGNMKEE</sequence>
<evidence type="ECO:0000256" key="7">
    <source>
        <dbReference type="ARBA" id="ARBA00023123"/>
    </source>
</evidence>
<dbReference type="Proteomes" id="UP000289886">
    <property type="component" value="Unassembled WGS sequence"/>
</dbReference>
<dbReference type="Gene3D" id="1.20.5.370">
    <property type="match status" value="3"/>
</dbReference>